<feature type="transmembrane region" description="Helical" evidence="6">
    <location>
        <begin position="293"/>
        <end position="313"/>
    </location>
</feature>
<dbReference type="InterPro" id="IPR010645">
    <property type="entry name" value="MFS_4"/>
</dbReference>
<dbReference type="GO" id="GO:0022857">
    <property type="term" value="F:transmembrane transporter activity"/>
    <property type="evidence" value="ECO:0007669"/>
    <property type="project" value="InterPro"/>
</dbReference>
<reference evidence="8 9" key="1">
    <citation type="submission" date="2017-10" db="EMBL/GenBank/DDBJ databases">
        <title>Draft genome of Lysinibacillus fusiformis strain Juneja, a laboratory-derived pathogen of Drosophila melanogaster.</title>
        <authorList>
            <person name="Smith B.R."/>
            <person name="Unckless R.L."/>
        </authorList>
    </citation>
    <scope>NUCLEOTIDE SEQUENCE [LARGE SCALE GENOMIC DNA]</scope>
    <source>
        <strain evidence="8 9">Juneja</strain>
    </source>
</reference>
<feature type="transmembrane region" description="Helical" evidence="6">
    <location>
        <begin position="97"/>
        <end position="119"/>
    </location>
</feature>
<dbReference type="EMBL" id="PDFK01000001">
    <property type="protein sequence ID" value="PKU53069.1"/>
    <property type="molecule type" value="Genomic_DNA"/>
</dbReference>
<feature type="transmembrane region" description="Helical" evidence="6">
    <location>
        <begin position="131"/>
        <end position="153"/>
    </location>
</feature>
<comment type="caution">
    <text evidence="8">The sequence shown here is derived from an EMBL/GenBank/DDBJ whole genome shotgun (WGS) entry which is preliminary data.</text>
</comment>
<sequence>MTRQHMGVVFGGILLLVVAMGISRFAFTPILPFMRHDVGFSLEVAGFLASSNYIGYFIGALWAGFIHRRRKNILLASVVFNVLSVGLMGLLEVYSVWLVLRLIAGITGGLIFVLTSSIMMDYLARHSLSRWSGYVFSGIGLGIAISGLCVPTIEAKFAWEGTWLGLGMLSAIFLLITFILWRNLEVQDSIKVMKTLDTKMTRGFMPWLILSYGLEGLGYIITGTFLVDIIHNIPSLQAYSSYSWVIVGLAAIPSAPVWTVLLEKFSAIKILFVAYILQVIGILLPVFSQTVWSVLLASFLFGLTFVGIVTLTTSYARQLFPTQSGFVVSLLTTFYAFGQIIGPIVAGKLVEVYSSYKAALVFAGVIVFLALLVMVIGRWLTVKKEAAAEHTISI</sequence>
<proteinExistence type="predicted"/>
<feature type="transmembrane region" description="Helical" evidence="6">
    <location>
        <begin position="7"/>
        <end position="27"/>
    </location>
</feature>
<feature type="transmembrane region" description="Helical" evidence="6">
    <location>
        <begin position="358"/>
        <end position="380"/>
    </location>
</feature>
<feature type="transmembrane region" description="Helical" evidence="6">
    <location>
        <begin position="165"/>
        <end position="184"/>
    </location>
</feature>
<keyword evidence="4 6" id="KW-1133">Transmembrane helix</keyword>
<dbReference type="SUPFAM" id="SSF103473">
    <property type="entry name" value="MFS general substrate transporter"/>
    <property type="match status" value="1"/>
</dbReference>
<keyword evidence="5 6" id="KW-0472">Membrane</keyword>
<feature type="transmembrane region" description="Helical" evidence="6">
    <location>
        <begin position="242"/>
        <end position="261"/>
    </location>
</feature>
<dbReference type="Pfam" id="PF06779">
    <property type="entry name" value="MFS_4"/>
    <property type="match status" value="1"/>
</dbReference>
<dbReference type="Proteomes" id="UP000234956">
    <property type="component" value="Unassembled WGS sequence"/>
</dbReference>
<feature type="transmembrane region" description="Helical" evidence="6">
    <location>
        <begin position="325"/>
        <end position="346"/>
    </location>
</feature>
<dbReference type="PROSITE" id="PS50850">
    <property type="entry name" value="MFS"/>
    <property type="match status" value="1"/>
</dbReference>
<feature type="domain" description="Major facilitator superfamily (MFS) profile" evidence="7">
    <location>
        <begin position="5"/>
        <end position="381"/>
    </location>
</feature>
<gene>
    <name evidence="8" type="ORF">CRI88_01695</name>
</gene>
<dbReference type="InterPro" id="IPR036259">
    <property type="entry name" value="MFS_trans_sf"/>
</dbReference>
<protein>
    <submittedName>
        <fullName evidence="8">MFS transporter</fullName>
    </submittedName>
</protein>
<evidence type="ECO:0000256" key="2">
    <source>
        <dbReference type="ARBA" id="ARBA00022448"/>
    </source>
</evidence>
<feature type="transmembrane region" description="Helical" evidence="6">
    <location>
        <begin position="268"/>
        <end position="287"/>
    </location>
</feature>
<dbReference type="PANTHER" id="PTHR23537:SF1">
    <property type="entry name" value="SUGAR TRANSPORTER"/>
    <property type="match status" value="1"/>
</dbReference>
<feature type="transmembrane region" description="Helical" evidence="6">
    <location>
        <begin position="204"/>
        <end position="230"/>
    </location>
</feature>
<evidence type="ECO:0000259" key="7">
    <source>
        <dbReference type="PROSITE" id="PS50850"/>
    </source>
</evidence>
<keyword evidence="2" id="KW-0813">Transport</keyword>
<name>A0A2I0V431_9BACI</name>
<dbReference type="AlphaFoldDB" id="A0A2I0V431"/>
<feature type="transmembrane region" description="Helical" evidence="6">
    <location>
        <begin position="73"/>
        <end position="91"/>
    </location>
</feature>
<evidence type="ECO:0000256" key="1">
    <source>
        <dbReference type="ARBA" id="ARBA00004651"/>
    </source>
</evidence>
<keyword evidence="3 6" id="KW-0812">Transmembrane</keyword>
<accession>A0A2I0V431</accession>
<comment type="subcellular location">
    <subcellularLocation>
        <location evidence="1">Cell membrane</location>
        <topology evidence="1">Multi-pass membrane protein</topology>
    </subcellularLocation>
</comment>
<evidence type="ECO:0000256" key="3">
    <source>
        <dbReference type="ARBA" id="ARBA00022692"/>
    </source>
</evidence>
<feature type="transmembrane region" description="Helical" evidence="6">
    <location>
        <begin position="47"/>
        <end position="66"/>
    </location>
</feature>
<dbReference type="PANTHER" id="PTHR23537">
    <property type="match status" value="1"/>
</dbReference>
<dbReference type="InterPro" id="IPR020846">
    <property type="entry name" value="MFS_dom"/>
</dbReference>
<evidence type="ECO:0000256" key="6">
    <source>
        <dbReference type="SAM" id="Phobius"/>
    </source>
</evidence>
<evidence type="ECO:0000313" key="8">
    <source>
        <dbReference type="EMBL" id="PKU53069.1"/>
    </source>
</evidence>
<dbReference type="RefSeq" id="WP_036127709.1">
    <property type="nucleotide sequence ID" value="NZ_PDFK01000001.1"/>
</dbReference>
<evidence type="ECO:0000313" key="9">
    <source>
        <dbReference type="Proteomes" id="UP000234956"/>
    </source>
</evidence>
<dbReference type="Gene3D" id="1.20.1250.20">
    <property type="entry name" value="MFS general substrate transporter like domains"/>
    <property type="match status" value="2"/>
</dbReference>
<organism evidence="8 9">
    <name type="scientific">Lysinibacillus fusiformis</name>
    <dbReference type="NCBI Taxonomy" id="28031"/>
    <lineage>
        <taxon>Bacteria</taxon>
        <taxon>Bacillati</taxon>
        <taxon>Bacillota</taxon>
        <taxon>Bacilli</taxon>
        <taxon>Bacillales</taxon>
        <taxon>Bacillaceae</taxon>
        <taxon>Lysinibacillus</taxon>
    </lineage>
</organism>
<dbReference type="GO" id="GO:0005886">
    <property type="term" value="C:plasma membrane"/>
    <property type="evidence" value="ECO:0007669"/>
    <property type="project" value="UniProtKB-SubCell"/>
</dbReference>
<evidence type="ECO:0000256" key="4">
    <source>
        <dbReference type="ARBA" id="ARBA00022989"/>
    </source>
</evidence>
<evidence type="ECO:0000256" key="5">
    <source>
        <dbReference type="ARBA" id="ARBA00023136"/>
    </source>
</evidence>